<feature type="domain" description="Protein kinase" evidence="2">
    <location>
        <begin position="1"/>
        <end position="314"/>
    </location>
</feature>
<dbReference type="GO" id="GO:0004672">
    <property type="term" value="F:protein kinase activity"/>
    <property type="evidence" value="ECO:0007669"/>
    <property type="project" value="InterPro"/>
</dbReference>
<dbReference type="Gene3D" id="1.10.510.10">
    <property type="entry name" value="Transferase(Phosphotransferase) domain 1"/>
    <property type="match status" value="1"/>
</dbReference>
<dbReference type="AlphaFoldDB" id="A0A093UQH7"/>
<dbReference type="SUPFAM" id="SSF56112">
    <property type="entry name" value="Protein kinase-like (PK-like)"/>
    <property type="match status" value="1"/>
</dbReference>
<dbReference type="EMBL" id="JPOX01000043">
    <property type="protein sequence ID" value="KFX42512.1"/>
    <property type="molecule type" value="Genomic_DNA"/>
</dbReference>
<reference evidence="3" key="2">
    <citation type="journal article" date="2014" name="PLoS Genet.">
        <title>Signature gene expression reveals novel clues to the molecular mechanisms of dimorphic transition in Penicillium marneffei.</title>
        <authorList>
            <person name="Yang E."/>
            <person name="Wang G."/>
            <person name="Cai J."/>
            <person name="Woo P.C."/>
            <person name="Lau S.K."/>
            <person name="Yuen K.-Y."/>
            <person name="Chow W.-N."/>
            <person name="Lin X."/>
        </authorList>
    </citation>
    <scope>NUCLEOTIDE SEQUENCE</scope>
    <source>
        <strain evidence="3">PM1</strain>
    </source>
</reference>
<feature type="region of interest" description="Disordered" evidence="1">
    <location>
        <begin position="279"/>
        <end position="314"/>
    </location>
</feature>
<gene>
    <name evidence="3" type="ORF">GQ26_0430030</name>
</gene>
<accession>A0A093UQH7</accession>
<sequence>MTLHGGVSISVHKATTLPLSLARDSNNNELIHERRTIQSLINSSKKPPYSRIDTILTNFFPEEYGEGFYGMEIGDVSCRPTFLQKMDLGAVDERSNPVLRTNHPNLLNLLDISVCGDKLFLHYERPEISLAKLQESKMLDRVAVATICKKLLHGLIYIHEALNVSHGHLHCDGIYLNDKGEIKIGDVGKSMIQIGRTKDVSRDVQAVFRIAGQLLSLESSTDTTSMSWIIAKNFVTMPSTVDPRTLLKHPFLKLSQDSWYLASLAGLLSFVQTTGLVGSSKSGQWNGDEKIGGDGTTKGLDKECLSKPVNSELP</sequence>
<evidence type="ECO:0000259" key="2">
    <source>
        <dbReference type="PROSITE" id="PS50011"/>
    </source>
</evidence>
<dbReference type="InterPro" id="IPR011009">
    <property type="entry name" value="Kinase-like_dom_sf"/>
</dbReference>
<evidence type="ECO:0000256" key="1">
    <source>
        <dbReference type="SAM" id="MobiDB-lite"/>
    </source>
</evidence>
<reference key="1">
    <citation type="journal article" date="2014" name="PLoS Genet.">
        <title>Signature Gene Expression Reveals Novel Clues to the Molecular Mechanisms of Dimorphic Transition in Penicillium marneffei.</title>
        <authorList>
            <person name="Yang E."/>
            <person name="Wang G."/>
            <person name="Cai J."/>
            <person name="Woo P.C."/>
            <person name="Lau S.K."/>
            <person name="Yuen K.-Y."/>
            <person name="Chow W.-N."/>
            <person name="Lin X."/>
        </authorList>
    </citation>
    <scope>NUCLEOTIDE SEQUENCE [LARGE SCALE GENOMIC DNA]</scope>
    <source>
        <strain>PM1</strain>
    </source>
</reference>
<keyword evidence="3" id="KW-0808">Transferase</keyword>
<comment type="caution">
    <text evidence="3">The sequence shown here is derived from an EMBL/GenBank/DDBJ whole genome shotgun (WGS) entry which is preliminary data.</text>
</comment>
<proteinExistence type="predicted"/>
<dbReference type="HOGENOM" id="CLU_1038923_0_0_1"/>
<keyword evidence="3" id="KW-0418">Kinase</keyword>
<organism evidence="3">
    <name type="scientific">Talaromyces marneffei PM1</name>
    <dbReference type="NCBI Taxonomy" id="1077442"/>
    <lineage>
        <taxon>Eukaryota</taxon>
        <taxon>Fungi</taxon>
        <taxon>Dikarya</taxon>
        <taxon>Ascomycota</taxon>
        <taxon>Pezizomycotina</taxon>
        <taxon>Eurotiomycetes</taxon>
        <taxon>Eurotiomycetidae</taxon>
        <taxon>Eurotiales</taxon>
        <taxon>Trichocomaceae</taxon>
        <taxon>Talaromyces</taxon>
        <taxon>Talaromyces sect. Talaromyces</taxon>
    </lineage>
</organism>
<dbReference type="InterPro" id="IPR000719">
    <property type="entry name" value="Prot_kinase_dom"/>
</dbReference>
<name>A0A093UQH7_TALMA</name>
<evidence type="ECO:0000313" key="3">
    <source>
        <dbReference type="EMBL" id="KFX42512.1"/>
    </source>
</evidence>
<protein>
    <submittedName>
        <fullName evidence="3">Cyclin-dependent kinase 12</fullName>
    </submittedName>
</protein>
<dbReference type="PROSITE" id="PS50011">
    <property type="entry name" value="PROTEIN_KINASE_DOM"/>
    <property type="match status" value="1"/>
</dbReference>
<dbReference type="GO" id="GO:0005524">
    <property type="term" value="F:ATP binding"/>
    <property type="evidence" value="ECO:0007669"/>
    <property type="project" value="InterPro"/>
</dbReference>